<evidence type="ECO:0000256" key="1">
    <source>
        <dbReference type="SAM" id="MobiDB-lite"/>
    </source>
</evidence>
<dbReference type="AlphaFoldDB" id="A0A0H3A3X0"/>
<feature type="compositionally biased region" description="Gly residues" evidence="1">
    <location>
        <begin position="87"/>
        <end position="101"/>
    </location>
</feature>
<name>A0A0H3A3X0_MYCA1</name>
<protein>
    <submittedName>
        <fullName evidence="2">Uncharacterized protein</fullName>
    </submittedName>
</protein>
<dbReference type="Proteomes" id="UP000001574">
    <property type="component" value="Chromosome"/>
</dbReference>
<dbReference type="EMBL" id="CP000479">
    <property type="protein sequence ID" value="ABK69025.1"/>
    <property type="molecule type" value="Genomic_DNA"/>
</dbReference>
<gene>
    <name evidence="2" type="ordered locus">MAV_1647</name>
</gene>
<dbReference type="HOGENOM" id="CLU_2288390_0_0_11"/>
<evidence type="ECO:0000313" key="2">
    <source>
        <dbReference type="EMBL" id="ABK69025.1"/>
    </source>
</evidence>
<reference evidence="2 3" key="1">
    <citation type="submission" date="2006-10" db="EMBL/GenBank/DDBJ databases">
        <authorList>
            <person name="Fleischmann R.D."/>
            <person name="Dodson R.J."/>
            <person name="Haft D.H."/>
            <person name="Merkel J.S."/>
            <person name="Nelson W.C."/>
            <person name="Fraser C.M."/>
        </authorList>
    </citation>
    <scope>NUCLEOTIDE SEQUENCE [LARGE SCALE GENOMIC DNA]</scope>
    <source>
        <strain evidence="2 3">104</strain>
    </source>
</reference>
<sequence>MLWVTPGFAGGADAANKPAACRWLRSSSYNCADQSSFVIESLCKNFAPRSAVEPASAAPCGDRRRPRAEKMSERVFAGISKSRPSGRPGGRGDGSRGPGGG</sequence>
<organism evidence="2 3">
    <name type="scientific">Mycobacterium avium (strain 104)</name>
    <dbReference type="NCBI Taxonomy" id="243243"/>
    <lineage>
        <taxon>Bacteria</taxon>
        <taxon>Bacillati</taxon>
        <taxon>Actinomycetota</taxon>
        <taxon>Actinomycetes</taxon>
        <taxon>Mycobacteriales</taxon>
        <taxon>Mycobacteriaceae</taxon>
        <taxon>Mycobacterium</taxon>
        <taxon>Mycobacterium avium complex (MAC)</taxon>
    </lineage>
</organism>
<dbReference type="KEGG" id="mav:MAV_1647"/>
<proteinExistence type="predicted"/>
<evidence type="ECO:0000313" key="3">
    <source>
        <dbReference type="Proteomes" id="UP000001574"/>
    </source>
</evidence>
<accession>A0A0H3A3X0</accession>
<feature type="region of interest" description="Disordered" evidence="1">
    <location>
        <begin position="54"/>
        <end position="101"/>
    </location>
</feature>